<keyword evidence="2" id="KW-1185">Reference proteome</keyword>
<gene>
    <name evidence="1" type="ORF">Amon02_000040900</name>
</gene>
<name>A0ACB5SS84_AMBMO</name>
<evidence type="ECO:0000313" key="2">
    <source>
        <dbReference type="Proteomes" id="UP001165064"/>
    </source>
</evidence>
<reference evidence="1" key="1">
    <citation type="submission" date="2023-04" db="EMBL/GenBank/DDBJ databases">
        <title>Ambrosiozyma monospora NBRC 10751.</title>
        <authorList>
            <person name="Ichikawa N."/>
            <person name="Sato H."/>
            <person name="Tonouchi N."/>
        </authorList>
    </citation>
    <scope>NUCLEOTIDE SEQUENCE</scope>
    <source>
        <strain evidence="1">NBRC 10751</strain>
    </source>
</reference>
<protein>
    <submittedName>
        <fullName evidence="1">Unnamed protein product</fullName>
    </submittedName>
</protein>
<accession>A0ACB5SS84</accession>
<organism evidence="1 2">
    <name type="scientific">Ambrosiozyma monospora</name>
    <name type="common">Yeast</name>
    <name type="synonym">Endomycopsis monosporus</name>
    <dbReference type="NCBI Taxonomy" id="43982"/>
    <lineage>
        <taxon>Eukaryota</taxon>
        <taxon>Fungi</taxon>
        <taxon>Dikarya</taxon>
        <taxon>Ascomycota</taxon>
        <taxon>Saccharomycotina</taxon>
        <taxon>Pichiomycetes</taxon>
        <taxon>Pichiales</taxon>
        <taxon>Pichiaceae</taxon>
        <taxon>Ambrosiozyma</taxon>
    </lineage>
</organism>
<comment type="caution">
    <text evidence="1">The sequence shown here is derived from an EMBL/GenBank/DDBJ whole genome shotgun (WGS) entry which is preliminary data.</text>
</comment>
<evidence type="ECO:0000313" key="1">
    <source>
        <dbReference type="EMBL" id="GME70987.1"/>
    </source>
</evidence>
<dbReference type="EMBL" id="BSXS01000127">
    <property type="protein sequence ID" value="GME70987.1"/>
    <property type="molecule type" value="Genomic_DNA"/>
</dbReference>
<proteinExistence type="predicted"/>
<dbReference type="Proteomes" id="UP001165064">
    <property type="component" value="Unassembled WGS sequence"/>
</dbReference>
<sequence>MFGDSLTEFAFKQFPLDEYGAIYKKPIYTMGAALSEAYTGKMDILQRGFGGYTSKHAIQMISGILDEEHDSKPAAEQIKLAYFYFGSNDARLMGSLGPTKNLEHVPIDQFAGFSRSTVIELLKRDIKVVIMTPGLHNQETYAKTYPEDLITGDYRSNETNLEYVNVLVKLGAELDVPVVNVYGVFKKSGLSDEELLTDGIHFNSLGYKLVFDALMDTIENEYPELHPVNFS</sequence>